<dbReference type="PANTHER" id="PTHR43298">
    <property type="entry name" value="MULTIDRUG RESISTANCE PROTEIN NORM-RELATED"/>
    <property type="match status" value="1"/>
</dbReference>
<protein>
    <submittedName>
        <fullName evidence="3">MATE family efflux transporter</fullName>
    </submittedName>
</protein>
<accession>A0A368DPY8</accession>
<feature type="transmembrane region" description="Helical" evidence="2">
    <location>
        <begin position="90"/>
        <end position="115"/>
    </location>
</feature>
<organism evidence="3 4">
    <name type="scientific">PS1 clade bacterium</name>
    <dbReference type="NCBI Taxonomy" id="2175152"/>
    <lineage>
        <taxon>Bacteria</taxon>
        <taxon>Pseudomonadati</taxon>
        <taxon>Pseudomonadota</taxon>
        <taxon>Alphaproteobacteria</taxon>
        <taxon>PS1 clade</taxon>
    </lineage>
</organism>
<keyword evidence="2" id="KW-0812">Transmembrane</keyword>
<feature type="transmembrane region" description="Helical" evidence="2">
    <location>
        <begin position="21"/>
        <end position="45"/>
    </location>
</feature>
<dbReference type="InterPro" id="IPR050222">
    <property type="entry name" value="MATE_MdtK"/>
</dbReference>
<gene>
    <name evidence="3" type="ORF">DBW71_02190</name>
</gene>
<dbReference type="GO" id="GO:0042910">
    <property type="term" value="F:xenobiotic transmembrane transporter activity"/>
    <property type="evidence" value="ECO:0007669"/>
    <property type="project" value="InterPro"/>
</dbReference>
<feature type="transmembrane region" description="Helical" evidence="2">
    <location>
        <begin position="328"/>
        <end position="351"/>
    </location>
</feature>
<dbReference type="Pfam" id="PF01554">
    <property type="entry name" value="MatE"/>
    <property type="match status" value="2"/>
</dbReference>
<keyword evidence="2" id="KW-1133">Transmembrane helix</keyword>
<feature type="transmembrane region" description="Helical" evidence="2">
    <location>
        <begin position="427"/>
        <end position="453"/>
    </location>
</feature>
<dbReference type="PANTHER" id="PTHR43298:SF2">
    <property type="entry name" value="FMN_FAD EXPORTER YEEO-RELATED"/>
    <property type="match status" value="1"/>
</dbReference>
<comment type="caution">
    <text evidence="3">The sequence shown here is derived from an EMBL/GenBank/DDBJ whole genome shotgun (WGS) entry which is preliminary data.</text>
</comment>
<feature type="transmembrane region" description="Helical" evidence="2">
    <location>
        <begin position="371"/>
        <end position="393"/>
    </location>
</feature>
<dbReference type="NCBIfam" id="TIGR00797">
    <property type="entry name" value="matE"/>
    <property type="match status" value="1"/>
</dbReference>
<feature type="transmembrane region" description="Helical" evidence="2">
    <location>
        <begin position="256"/>
        <end position="281"/>
    </location>
</feature>
<evidence type="ECO:0000313" key="4">
    <source>
        <dbReference type="Proteomes" id="UP000253570"/>
    </source>
</evidence>
<reference evidence="3 4" key="1">
    <citation type="journal article" date="2018" name="Microbiome">
        <title>Fine metagenomic profile of the Mediterranean stratified and mixed water columns revealed by assembly and recruitment.</title>
        <authorList>
            <person name="Haro-Moreno J.M."/>
            <person name="Lopez-Perez M."/>
            <person name="De La Torre J.R."/>
            <person name="Picazo A."/>
            <person name="Camacho A."/>
            <person name="Rodriguez-Valera F."/>
        </authorList>
    </citation>
    <scope>NUCLEOTIDE SEQUENCE [LARGE SCALE GENOMIC DNA]</scope>
    <source>
        <strain evidence="3">MED-G57</strain>
    </source>
</reference>
<sequence length="462" mass="50752">MSLMKQKNTYRYHYLDTLRMGFPIIIARTSILIMVTIDAIMTGWVGPEQLAYLGLGLAPVIALMVLFIGALNATVVLASQAIGAKEEKNVGGIWCVSMSHSIIFSVISIFLTFFMKDFFLLTGQDINIAEEASKVSLVFAYGIPGMLFFVATNLILEAIGYQKAGMFIMIFVNILNILFNGIFILSWGSFYLNGGAYEAIIVSSILRWLAFFISAAYLLYISSGDNTSYNIKRSISNISNNFFMLKNTLASKFRKIALPMALLQGVEVLAFSAVVFMAGWFGSDALAAHHATYTIMNLVYMSAIGVAGATSIRVGIAVGSQNVRDTKIAGIMGMIVAFTITLPVTLFTIFYPELIAGIFFQDIEMIKITQGIIFFVGFLFIFDTMMAVSLGALRGTGDVWVPFFILSSCFWLCGVPLSYILSVNLEYGLIGLWAGIGFGIISSLLLLTPRFYIISSKPIRKI</sequence>
<dbReference type="Proteomes" id="UP000253570">
    <property type="component" value="Unassembled WGS sequence"/>
</dbReference>
<dbReference type="InterPro" id="IPR002528">
    <property type="entry name" value="MATE_fam"/>
</dbReference>
<evidence type="ECO:0000313" key="3">
    <source>
        <dbReference type="EMBL" id="RCL73902.1"/>
    </source>
</evidence>
<dbReference type="GO" id="GO:0005886">
    <property type="term" value="C:plasma membrane"/>
    <property type="evidence" value="ECO:0007669"/>
    <property type="project" value="TreeGrafter"/>
</dbReference>
<proteinExistence type="predicted"/>
<name>A0A368DPY8_9PROT</name>
<evidence type="ECO:0000256" key="2">
    <source>
        <dbReference type="SAM" id="Phobius"/>
    </source>
</evidence>
<evidence type="ECO:0000256" key="1">
    <source>
        <dbReference type="ARBA" id="ARBA00022448"/>
    </source>
</evidence>
<feature type="transmembrane region" description="Helical" evidence="2">
    <location>
        <begin position="51"/>
        <end position="78"/>
    </location>
</feature>
<feature type="transmembrane region" description="Helical" evidence="2">
    <location>
        <begin position="168"/>
        <end position="187"/>
    </location>
</feature>
<keyword evidence="1" id="KW-0813">Transport</keyword>
<feature type="transmembrane region" description="Helical" evidence="2">
    <location>
        <begin position="135"/>
        <end position="156"/>
    </location>
</feature>
<dbReference type="GO" id="GO:0015297">
    <property type="term" value="F:antiporter activity"/>
    <property type="evidence" value="ECO:0007669"/>
    <property type="project" value="InterPro"/>
</dbReference>
<dbReference type="AlphaFoldDB" id="A0A368DPY8"/>
<keyword evidence="2" id="KW-0472">Membrane</keyword>
<feature type="transmembrane region" description="Helical" evidence="2">
    <location>
        <begin position="400"/>
        <end position="421"/>
    </location>
</feature>
<dbReference type="EMBL" id="QOQD01000004">
    <property type="protein sequence ID" value="RCL73902.1"/>
    <property type="molecule type" value="Genomic_DNA"/>
</dbReference>
<feature type="transmembrane region" description="Helical" evidence="2">
    <location>
        <begin position="293"/>
        <end position="316"/>
    </location>
</feature>
<feature type="transmembrane region" description="Helical" evidence="2">
    <location>
        <begin position="199"/>
        <end position="220"/>
    </location>
</feature>